<dbReference type="GeneID" id="15806321"/>
<accession>L0AYV4</accession>
<evidence type="ECO:0000313" key="3">
    <source>
        <dbReference type="Proteomes" id="UP000031512"/>
    </source>
</evidence>
<dbReference type="KEGG" id="beq:BEWA_001840"/>
<organism evidence="2 3">
    <name type="scientific">Theileria equi strain WA</name>
    <dbReference type="NCBI Taxonomy" id="1537102"/>
    <lineage>
        <taxon>Eukaryota</taxon>
        <taxon>Sar</taxon>
        <taxon>Alveolata</taxon>
        <taxon>Apicomplexa</taxon>
        <taxon>Aconoidasida</taxon>
        <taxon>Piroplasmida</taxon>
        <taxon>Theileriidae</taxon>
        <taxon>Theileria</taxon>
    </lineage>
</organism>
<feature type="signal peptide" evidence="1">
    <location>
        <begin position="1"/>
        <end position="21"/>
    </location>
</feature>
<name>L0AYV4_THEEQ</name>
<proteinExistence type="predicted"/>
<dbReference type="Pfam" id="PF04385">
    <property type="entry name" value="FAINT"/>
    <property type="match status" value="1"/>
</dbReference>
<reference evidence="2 3" key="1">
    <citation type="journal article" date="2012" name="BMC Genomics">
        <title>Comparative genomic analysis and phylogenetic position of Theileria equi.</title>
        <authorList>
            <person name="Kappmeyer L.S."/>
            <person name="Thiagarajan M."/>
            <person name="Herndon D.R."/>
            <person name="Ramsay J.D."/>
            <person name="Caler E."/>
            <person name="Djikeng A."/>
            <person name="Gillespie J.J."/>
            <person name="Lau A.O."/>
            <person name="Roalson E.H."/>
            <person name="Silva J.C."/>
            <person name="Silva M.G."/>
            <person name="Suarez C.E."/>
            <person name="Ueti M.W."/>
            <person name="Nene V.M."/>
            <person name="Mealey R.H."/>
            <person name="Knowles D.P."/>
            <person name="Brayton K.A."/>
        </authorList>
    </citation>
    <scope>NUCLEOTIDE SEQUENCE [LARGE SCALE GENOMIC DNA]</scope>
    <source>
        <strain evidence="2 3">WA</strain>
    </source>
</reference>
<feature type="chain" id="PRO_5003939368" evidence="1">
    <location>
        <begin position="22"/>
        <end position="310"/>
    </location>
</feature>
<evidence type="ECO:0000256" key="1">
    <source>
        <dbReference type="SAM" id="SignalP"/>
    </source>
</evidence>
<keyword evidence="1" id="KW-0732">Signal</keyword>
<dbReference type="EMBL" id="CP001670">
    <property type="protein sequence ID" value="AFZ80777.1"/>
    <property type="molecule type" value="Genomic_DNA"/>
</dbReference>
<gene>
    <name evidence="2" type="ORF">BEWA_001840</name>
</gene>
<dbReference type="VEuPathDB" id="PiroplasmaDB:BEWA_001840"/>
<keyword evidence="3" id="KW-1185">Reference proteome</keyword>
<protein>
    <submittedName>
        <fullName evidence="2">Signal peptide-containing protein</fullName>
    </submittedName>
</protein>
<dbReference type="Proteomes" id="UP000031512">
    <property type="component" value="Chromosome 3"/>
</dbReference>
<dbReference type="RefSeq" id="XP_004830443.1">
    <property type="nucleotide sequence ID" value="XM_004830386.1"/>
</dbReference>
<evidence type="ECO:0000313" key="2">
    <source>
        <dbReference type="EMBL" id="AFZ80777.1"/>
    </source>
</evidence>
<dbReference type="AlphaFoldDB" id="L0AYV4"/>
<dbReference type="InterPro" id="IPR007480">
    <property type="entry name" value="DUF529"/>
</dbReference>
<sequence>MKVASPILALYVLCILRTCKCGDDKDAESKTCDHHGEEECTEQDIYPGINVPSEPKHFVTLDISDMDPQVCRVIDTYMGRVSVRVYIIHPKFLVKKVMDRNTEVWEGIAEDHCVYMVTFLKSSKPKIVLLRVKETMGSYQVFRKFKSGNGCYSSSGGWYPSVKSSSKKIERLSIFPCKTRKFALDISLDEGNDKYRVIKPEYDTIAVRYYVPKSGYAIGRIKEGNQVIGQLKDDFTCYLCEFFSLENYALLRVHTERNYRSWLCWYERVDGQWRDVEEESFIEDLHRIRLSARLSKYSGAECKSTPTSPH</sequence>